<dbReference type="InterPro" id="IPR001763">
    <property type="entry name" value="Rhodanese-like_dom"/>
</dbReference>
<dbReference type="RefSeq" id="WP_173238717.1">
    <property type="nucleotide sequence ID" value="NZ_AP022841.1"/>
</dbReference>
<evidence type="ECO:0000313" key="2">
    <source>
        <dbReference type="EMBL" id="BCA97356.1"/>
    </source>
</evidence>
<dbReference type="InterPro" id="IPR035985">
    <property type="entry name" value="Ubiquitin-activating_enz"/>
</dbReference>
<dbReference type="GO" id="GO:0008641">
    <property type="term" value="F:ubiquitin-like modifier activating enzyme activity"/>
    <property type="evidence" value="ECO:0007669"/>
    <property type="project" value="InterPro"/>
</dbReference>
<dbReference type="SUPFAM" id="SSF69572">
    <property type="entry name" value="Activating enzymes of the ubiquitin-like proteins"/>
    <property type="match status" value="1"/>
</dbReference>
<dbReference type="Pfam" id="PF00581">
    <property type="entry name" value="Rhodanese"/>
    <property type="match status" value="1"/>
</dbReference>
<dbReference type="KEGG" id="lant:TUM19329_37170"/>
<evidence type="ECO:0000313" key="3">
    <source>
        <dbReference type="Proteomes" id="UP000502894"/>
    </source>
</evidence>
<dbReference type="PROSITE" id="PS50206">
    <property type="entry name" value="RHODANESE_3"/>
    <property type="match status" value="1"/>
</dbReference>
<keyword evidence="2" id="KW-0614">Plasmid</keyword>
<sequence length="185" mass="20976">MFFDIKQGCYRCVFPEPPPPFLMNNCSDAGVLGPTTGIAGSITATLAINYFVNPTATPVQKIITFDSHTLKMEHLPFSQIDHCLGCHHRAISWPTQNFNVELKKIDLLNYKIIDIREHNEDRKIRLTKDELHIPFSEILGLPSQIPQKKLLIYCQSGLRSDYTAHFLRKSGFQAFSLDQGVSDLN</sequence>
<proteinExistence type="predicted"/>
<reference evidence="2" key="1">
    <citation type="journal article" date="2020" name="Microbiol. Resour. Announc.">
        <title>Complete Genome Sequence of Novel Psychrotolerant Legionella Strain TUM19329, Isolated from Antarctic Lake Sediment.</title>
        <authorList>
            <person name="Shimada S."/>
            <person name="Nakai R."/>
            <person name="Aoki K."/>
            <person name="Shimoeda N."/>
            <person name="Ohno G."/>
            <person name="Miyazaki Y."/>
            <person name="Kudoh S."/>
            <person name="Imura S."/>
            <person name="Watanabe K."/>
            <person name="Ishii Y."/>
            <person name="Tateda K."/>
        </authorList>
    </citation>
    <scope>NUCLEOTIDE SEQUENCE [LARGE SCALE GENOMIC DNA]</scope>
    <source>
        <strain evidence="2">TUM19329</strain>
        <plasmid evidence="2">pTUM19329-2</plasmid>
    </source>
</reference>
<keyword evidence="3" id="KW-1185">Reference proteome</keyword>
<dbReference type="Gene3D" id="3.40.50.720">
    <property type="entry name" value="NAD(P)-binding Rossmann-like Domain"/>
    <property type="match status" value="1"/>
</dbReference>
<dbReference type="AlphaFoldDB" id="A0A6F8TBK6"/>
<gene>
    <name evidence="2" type="ORF">TUM19329_37170</name>
</gene>
<dbReference type="InterPro" id="IPR036873">
    <property type="entry name" value="Rhodanese-like_dom_sf"/>
</dbReference>
<dbReference type="Gene3D" id="3.40.250.10">
    <property type="entry name" value="Rhodanese-like domain"/>
    <property type="match status" value="1"/>
</dbReference>
<accession>A0A6F8TBK6</accession>
<geneLocation type="plasmid" evidence="3">
    <name>ptum19329-2 dna</name>
</geneLocation>
<feature type="domain" description="Rhodanese" evidence="1">
    <location>
        <begin position="109"/>
        <end position="185"/>
    </location>
</feature>
<evidence type="ECO:0000259" key="1">
    <source>
        <dbReference type="PROSITE" id="PS50206"/>
    </source>
</evidence>
<dbReference type="Pfam" id="PF00899">
    <property type="entry name" value="ThiF"/>
    <property type="match status" value="1"/>
</dbReference>
<dbReference type="EMBL" id="AP022841">
    <property type="protein sequence ID" value="BCA97356.1"/>
    <property type="molecule type" value="Genomic_DNA"/>
</dbReference>
<dbReference type="InterPro" id="IPR000594">
    <property type="entry name" value="ThiF_NAD_FAD-bd"/>
</dbReference>
<name>A0A6F8TBK6_9GAMM</name>
<protein>
    <recommendedName>
        <fullName evidence="1">Rhodanese domain-containing protein</fullName>
    </recommendedName>
</protein>
<dbReference type="Proteomes" id="UP000502894">
    <property type="component" value="Plasmid ptum19329-2 dna"/>
</dbReference>
<organism evidence="2 3">
    <name type="scientific">Legionella antarctica</name>
    <dbReference type="NCBI Taxonomy" id="2708020"/>
    <lineage>
        <taxon>Bacteria</taxon>
        <taxon>Pseudomonadati</taxon>
        <taxon>Pseudomonadota</taxon>
        <taxon>Gammaproteobacteria</taxon>
        <taxon>Legionellales</taxon>
        <taxon>Legionellaceae</taxon>
        <taxon>Legionella</taxon>
    </lineage>
</organism>